<gene>
    <name evidence="11" type="ORF">METZ01_LOCUS108669</name>
</gene>
<dbReference type="PANTHER" id="PTHR43386">
    <property type="entry name" value="OLIGOPEPTIDE TRANSPORT SYSTEM PERMEASE PROTEIN APPC"/>
    <property type="match status" value="1"/>
</dbReference>
<feature type="transmembrane region" description="Helical" evidence="9">
    <location>
        <begin position="253"/>
        <end position="270"/>
    </location>
</feature>
<dbReference type="GO" id="GO:0005886">
    <property type="term" value="C:plasma membrane"/>
    <property type="evidence" value="ECO:0007669"/>
    <property type="project" value="UniProtKB-SubCell"/>
</dbReference>
<dbReference type="InterPro" id="IPR000515">
    <property type="entry name" value="MetI-like"/>
</dbReference>
<dbReference type="Pfam" id="PF12911">
    <property type="entry name" value="OppC_N"/>
    <property type="match status" value="1"/>
</dbReference>
<dbReference type="InterPro" id="IPR035906">
    <property type="entry name" value="MetI-like_sf"/>
</dbReference>
<sequence>MGVFSNKVDTATDQNLKEEYFTASQWQLIRARYKSNRTAMFAGWILTLMILLGLFSEFLSPYKPTMAGRDKQYENGPPQTPKFWDENGFSFRPFIYGTKRERSIKTNFRWVISIDRQDRRYMHFFVEGWEYSYIDLDWDLPGEAIDLDVKALTFNTHLFGVDKGGIHLFGTDKSGKDIYSRTLLAIMTSLKCGVMGVLIAFVLALVIGGISGYYGGWIDQILQMITDAIRTVPPLPLFMALAAFLPQEWSAEAVFFVISSILGLIGWPTLARRIRTHLLSERSQDYVLAAQICGASSSHIIRRHLLPSFTSYIIVDLMITFPYMVRLETALSFIGLGLIDPVSSLGSMMQNVSKADVLLNYQWYFIPVLFFITFVLAVVFVGDGLRDAADPNMIKKR</sequence>
<feature type="transmembrane region" description="Helical" evidence="9">
    <location>
        <begin position="193"/>
        <end position="216"/>
    </location>
</feature>
<accession>A0A381WTJ0</accession>
<evidence type="ECO:0000313" key="11">
    <source>
        <dbReference type="EMBL" id="SVA55815.1"/>
    </source>
</evidence>
<feature type="transmembrane region" description="Helical" evidence="9">
    <location>
        <begin position="361"/>
        <end position="382"/>
    </location>
</feature>
<feature type="transmembrane region" description="Helical" evidence="9">
    <location>
        <begin position="305"/>
        <end position="324"/>
    </location>
</feature>
<dbReference type="AlphaFoldDB" id="A0A381WTJ0"/>
<feature type="domain" description="ABC transmembrane type-1" evidence="10">
    <location>
        <begin position="186"/>
        <end position="382"/>
    </location>
</feature>
<keyword evidence="5" id="KW-0571">Peptide transport</keyword>
<protein>
    <recommendedName>
        <fullName evidence="10">ABC transmembrane type-1 domain-containing protein</fullName>
    </recommendedName>
</protein>
<keyword evidence="7 9" id="KW-1133">Transmembrane helix</keyword>
<keyword evidence="6" id="KW-0653">Protein transport</keyword>
<dbReference type="EMBL" id="UINC01012834">
    <property type="protein sequence ID" value="SVA55815.1"/>
    <property type="molecule type" value="Genomic_DNA"/>
</dbReference>
<evidence type="ECO:0000256" key="5">
    <source>
        <dbReference type="ARBA" id="ARBA00022856"/>
    </source>
</evidence>
<organism evidence="11">
    <name type="scientific">marine metagenome</name>
    <dbReference type="NCBI Taxonomy" id="408172"/>
    <lineage>
        <taxon>unclassified sequences</taxon>
        <taxon>metagenomes</taxon>
        <taxon>ecological metagenomes</taxon>
    </lineage>
</organism>
<evidence type="ECO:0000256" key="1">
    <source>
        <dbReference type="ARBA" id="ARBA00004651"/>
    </source>
</evidence>
<dbReference type="SUPFAM" id="SSF161098">
    <property type="entry name" value="MetI-like"/>
    <property type="match status" value="1"/>
</dbReference>
<dbReference type="Gene3D" id="1.10.3720.10">
    <property type="entry name" value="MetI-like"/>
    <property type="match status" value="1"/>
</dbReference>
<dbReference type="InterPro" id="IPR050366">
    <property type="entry name" value="BP-dependent_transpt_permease"/>
</dbReference>
<dbReference type="InterPro" id="IPR025966">
    <property type="entry name" value="OppC_N"/>
</dbReference>
<dbReference type="GO" id="GO:0015833">
    <property type="term" value="P:peptide transport"/>
    <property type="evidence" value="ECO:0007669"/>
    <property type="project" value="UniProtKB-KW"/>
</dbReference>
<dbReference type="PANTHER" id="PTHR43386:SF24">
    <property type="entry name" value="OLIGOPEPTIDE TRANSPORT SYSTEM PERMEASE PROTEIN AMID"/>
    <property type="match status" value="1"/>
</dbReference>
<evidence type="ECO:0000256" key="3">
    <source>
        <dbReference type="ARBA" id="ARBA00022475"/>
    </source>
</evidence>
<keyword evidence="8 9" id="KW-0472">Membrane</keyword>
<reference evidence="11" key="1">
    <citation type="submission" date="2018-05" db="EMBL/GenBank/DDBJ databases">
        <authorList>
            <person name="Lanie J.A."/>
            <person name="Ng W.-L."/>
            <person name="Kazmierczak K.M."/>
            <person name="Andrzejewski T.M."/>
            <person name="Davidsen T.M."/>
            <person name="Wayne K.J."/>
            <person name="Tettelin H."/>
            <person name="Glass J.I."/>
            <person name="Rusch D."/>
            <person name="Podicherti R."/>
            <person name="Tsui H.-C.T."/>
            <person name="Winkler M.E."/>
        </authorList>
    </citation>
    <scope>NUCLEOTIDE SEQUENCE</scope>
</reference>
<dbReference type="PROSITE" id="PS50928">
    <property type="entry name" value="ABC_TM1"/>
    <property type="match status" value="1"/>
</dbReference>
<dbReference type="GO" id="GO:0055085">
    <property type="term" value="P:transmembrane transport"/>
    <property type="evidence" value="ECO:0007669"/>
    <property type="project" value="InterPro"/>
</dbReference>
<evidence type="ECO:0000256" key="6">
    <source>
        <dbReference type="ARBA" id="ARBA00022927"/>
    </source>
</evidence>
<name>A0A381WTJ0_9ZZZZ</name>
<proteinExistence type="predicted"/>
<feature type="transmembrane region" description="Helical" evidence="9">
    <location>
        <begin position="38"/>
        <end position="56"/>
    </location>
</feature>
<evidence type="ECO:0000256" key="4">
    <source>
        <dbReference type="ARBA" id="ARBA00022692"/>
    </source>
</evidence>
<keyword evidence="2" id="KW-0813">Transport</keyword>
<dbReference type="GO" id="GO:0015031">
    <property type="term" value="P:protein transport"/>
    <property type="evidence" value="ECO:0007669"/>
    <property type="project" value="UniProtKB-KW"/>
</dbReference>
<evidence type="ECO:0000256" key="9">
    <source>
        <dbReference type="SAM" id="Phobius"/>
    </source>
</evidence>
<comment type="subcellular location">
    <subcellularLocation>
        <location evidence="1">Cell membrane</location>
        <topology evidence="1">Multi-pass membrane protein</topology>
    </subcellularLocation>
</comment>
<evidence type="ECO:0000256" key="8">
    <source>
        <dbReference type="ARBA" id="ARBA00023136"/>
    </source>
</evidence>
<evidence type="ECO:0000256" key="7">
    <source>
        <dbReference type="ARBA" id="ARBA00022989"/>
    </source>
</evidence>
<keyword evidence="4 9" id="KW-0812">Transmembrane</keyword>
<evidence type="ECO:0000259" key="10">
    <source>
        <dbReference type="PROSITE" id="PS50928"/>
    </source>
</evidence>
<dbReference type="Pfam" id="PF00528">
    <property type="entry name" value="BPD_transp_1"/>
    <property type="match status" value="1"/>
</dbReference>
<keyword evidence="3" id="KW-1003">Cell membrane</keyword>
<evidence type="ECO:0000256" key="2">
    <source>
        <dbReference type="ARBA" id="ARBA00022448"/>
    </source>
</evidence>
<dbReference type="CDD" id="cd06261">
    <property type="entry name" value="TM_PBP2"/>
    <property type="match status" value="1"/>
</dbReference>